<feature type="coiled-coil region" evidence="6">
    <location>
        <begin position="1296"/>
        <end position="1334"/>
    </location>
</feature>
<feature type="region of interest" description="Disordered" evidence="7">
    <location>
        <begin position="1437"/>
        <end position="1469"/>
    </location>
</feature>
<keyword evidence="11" id="KW-1185">Reference proteome</keyword>
<feature type="compositionally biased region" description="Basic residues" evidence="7">
    <location>
        <begin position="610"/>
        <end position="619"/>
    </location>
</feature>
<dbReference type="GO" id="GO:0005634">
    <property type="term" value="C:nucleus"/>
    <property type="evidence" value="ECO:0007669"/>
    <property type="project" value="UniProtKB-SubCell"/>
</dbReference>
<gene>
    <name evidence="10" type="ORF">HYPSUDRAFT_37236</name>
</gene>
<dbReference type="CDD" id="cd16169">
    <property type="entry name" value="Tau138_eWH"/>
    <property type="match status" value="1"/>
</dbReference>
<accession>A0A0D2PB17</accession>
<dbReference type="GO" id="GO:0000127">
    <property type="term" value="C:transcription factor TFIIIC complex"/>
    <property type="evidence" value="ECO:0007669"/>
    <property type="project" value="InterPro"/>
</dbReference>
<evidence type="ECO:0000259" key="8">
    <source>
        <dbReference type="Pfam" id="PF04182"/>
    </source>
</evidence>
<feature type="compositionally biased region" description="Pro residues" evidence="7">
    <location>
        <begin position="596"/>
        <end position="608"/>
    </location>
</feature>
<evidence type="ECO:0000256" key="2">
    <source>
        <dbReference type="ARBA" id="ARBA00022553"/>
    </source>
</evidence>
<dbReference type="EMBL" id="KN817530">
    <property type="protein sequence ID" value="KJA25766.1"/>
    <property type="molecule type" value="Genomic_DNA"/>
</dbReference>
<dbReference type="InterPro" id="IPR044210">
    <property type="entry name" value="Tfc3-like"/>
</dbReference>
<feature type="region of interest" description="Disordered" evidence="7">
    <location>
        <begin position="682"/>
        <end position="715"/>
    </location>
</feature>
<dbReference type="Proteomes" id="UP000054270">
    <property type="component" value="Unassembled WGS sequence"/>
</dbReference>
<feature type="compositionally biased region" description="Basic and acidic residues" evidence="7">
    <location>
        <begin position="1449"/>
        <end position="1462"/>
    </location>
</feature>
<comment type="subcellular location">
    <subcellularLocation>
        <location evidence="1">Nucleus</location>
    </subcellularLocation>
</comment>
<dbReference type="InterPro" id="IPR046488">
    <property type="entry name" value="Sfc3/Tfc3_C"/>
</dbReference>
<evidence type="ECO:0000256" key="1">
    <source>
        <dbReference type="ARBA" id="ARBA00004123"/>
    </source>
</evidence>
<dbReference type="GO" id="GO:0006384">
    <property type="term" value="P:transcription initiation at RNA polymerase III promoter"/>
    <property type="evidence" value="ECO:0007669"/>
    <property type="project" value="InterPro"/>
</dbReference>
<evidence type="ECO:0000313" key="11">
    <source>
        <dbReference type="Proteomes" id="UP000054270"/>
    </source>
</evidence>
<dbReference type="Pfam" id="PF04182">
    <property type="entry name" value="B-block_TFIIIC"/>
    <property type="match status" value="1"/>
</dbReference>
<dbReference type="STRING" id="945553.A0A0D2PB17"/>
<feature type="compositionally biased region" description="Basic residues" evidence="7">
    <location>
        <begin position="1400"/>
        <end position="1410"/>
    </location>
</feature>
<evidence type="ECO:0000256" key="3">
    <source>
        <dbReference type="ARBA" id="ARBA00023125"/>
    </source>
</evidence>
<feature type="region of interest" description="Disordered" evidence="7">
    <location>
        <begin position="1396"/>
        <end position="1422"/>
    </location>
</feature>
<feature type="domain" description="B-block binding subunit of TFIIIC" evidence="8">
    <location>
        <begin position="149"/>
        <end position="200"/>
    </location>
</feature>
<evidence type="ECO:0000256" key="6">
    <source>
        <dbReference type="SAM" id="Coils"/>
    </source>
</evidence>
<evidence type="ECO:0000256" key="5">
    <source>
        <dbReference type="ARBA" id="ARBA00023242"/>
    </source>
</evidence>
<proteinExistence type="predicted"/>
<dbReference type="OrthoDB" id="68020at2759"/>
<dbReference type="Pfam" id="PF20222">
    <property type="entry name" value="DUF6581"/>
    <property type="match status" value="1"/>
</dbReference>
<evidence type="ECO:0000259" key="9">
    <source>
        <dbReference type="Pfam" id="PF20222"/>
    </source>
</evidence>
<keyword evidence="3" id="KW-0238">DNA-binding</keyword>
<keyword evidence="4" id="KW-0804">Transcription</keyword>
<dbReference type="PANTHER" id="PTHR15180:SF1">
    <property type="entry name" value="GENERAL TRANSCRIPTION FACTOR 3C POLYPEPTIDE 1"/>
    <property type="match status" value="1"/>
</dbReference>
<dbReference type="PANTHER" id="PTHR15180">
    <property type="entry name" value="GENERAL TRANSCRIPTION FACTOR 3C POLYPEPTIDE 1"/>
    <property type="match status" value="1"/>
</dbReference>
<organism evidence="10 11">
    <name type="scientific">Hypholoma sublateritium (strain FD-334 SS-4)</name>
    <dbReference type="NCBI Taxonomy" id="945553"/>
    <lineage>
        <taxon>Eukaryota</taxon>
        <taxon>Fungi</taxon>
        <taxon>Dikarya</taxon>
        <taxon>Basidiomycota</taxon>
        <taxon>Agaricomycotina</taxon>
        <taxon>Agaricomycetes</taxon>
        <taxon>Agaricomycetidae</taxon>
        <taxon>Agaricales</taxon>
        <taxon>Agaricineae</taxon>
        <taxon>Strophariaceae</taxon>
        <taxon>Hypholoma</taxon>
    </lineage>
</organism>
<sequence length="2079" mass="232939">MDELVHHCLRELAFDGDLGSNVSRLKDFVVDFYAHATASHAQNPDDAFCAFVWSLVVQQPTILVGLVEPGTVVEVWIAPQTSAKRKALARGEEHVEYLPPKLVPIPESKTTPLDTLLQTYGDRLRLAVEPDAIFSAITGSHIRSSKMSPMVYSALQVITRGRDAGVTVVDLGKSSGYDQKTCFYLVRQLTELELVMKVRRGGVGSHFCIHKYFFERNPSWKAIRDEETEAENLQVKIQHPEVDFTQEDFDVEDPNSLNFTPIDARHLSSLPLISGRVIRLLKASKNHMHASNNMLITLGFSNPTKTDRRFFQSRIRDMIMLGVIEKVVVPSNRKKSTNTSVKCFRLVKHDVSTPPESGVAVSDMDDDVDDVLLGTSNGIKLNTTIHKQIVDLLEDSGTSGMTLNDISDSLCHFDKRTIELLLARADKSHPPPHLSDLRIASLMETSGRERRHRYFTVANYLQLIVEEQLDNAPTGSEAVDLENVGGFLQVPEDQFYDTEQDLVLYIHHFKDNDIPNGRKTLKNPILPDGTVKRGRPRKIEQKDTVDAPNGGTKVPQKGKRKRKETSASLIAEIPMSATAENHGERVTKKSRSILAPPDPESPIAPPPARSTRRRGRPPKIRNSPVQQPSTHAEAVPVLCQRDSPSALGDDVFIPLESPKHTVDSHTNADSDANLIPITTEFASEPQPIPSSSNSNGSPSPNQLPDPANSEFTTDDHNVTDIVNSTSVREDGIASEVLNGEATPLISLLQSAVAPQSFQRNVSISNGSQEICADNYPKEASASALRLSVHPSAVSPAISGTGRVNVSHLRRENELMRLLENAGGILNIQAKEFYESHTKLLESLAHAGESTSSPVGTRIDKRTAVATIGSLENKGRIKQLKTSITSPTGNNRPACIIYLPQIEQSKLNAFLAELAQMSQHPASQLAQFVKIDKRLEYGTHSPSTCRGILPLQLLELEQSSDNDGDKWTRNSDRASQLFGYNELTIREVLLAERTTMAQFYGFIVGKALRCQQLHLSTIHALELSDPSPHIVSHDKRIIDLSFFCQDISLELYCSLISPLTYDEELTSFLHTVEGRRTLLRGLPQSLQSTLQLGRSRARSRLLDMMEILRSLELVTPLQPSTSDSPFVTCPTNGQHPCKFDVAPAEGWTSSTPMIAPMYWYIHADGPLRLWVASETRPPFWKTVSVVNHANALAYWDDLREACNNTNIVSDAHRLLELSPLCASVSAARSLRRAASWRTDYFLSWHQMQYLKQFIDAASLSTPLQLSDDQEREALLSKICWVTSTPRYAVEHYFLTSREKMLRSAEKIKNKAKRLQKRAEESKQSLAKKAEEARLQREQEWATLLSNIHPEPLSSTVSVRMERIRLQFLQSGAVSDHAKWQREIRAALHEADLATSKGLKFQPKRAPPHRRTLTQSTAASAAPSEVSIQELIDVQGPPEQYAGLNVRRKRNKDDNAGTEREQKKQPRRHRFQWNPDFDELARDASAIIRARCRNLSRLDWAAFEQVFPSVPRNTVRQRLSHIKETPGNEAYLRRLEDTWYDLWVAHKGTPELLDNDDQSASNFDLIKHIEFLRAHIDKNALRVGLAHATEVAICVLPLDLQQLHEHFNVVQGEKVAPEWDFMWNAVIEEGREKKLKRHVLSRFPEPFPGPKAPELDDVILAEGTLKMAMGTPPERYNPEQASSILRSRGDDAINIATKNLLSRGILSKSQRDPSKQKPGRQLKISEINQNAIGGSVTRDTFQDAMSLFEEIDANDDSWHDWPLTATDGDCATLIELVSEDKVDFNIDTSLPQAARPGLDWNSKKTDDDQIETALSVRYRLGSEVRELENVSQLHIQITDTSETEESIDLDTGHQINIEGRPACCRKVTAQGLVDCAACLNDAWSALLNSVDPADRSTAEWILNAVRQAGEVGIRKADIVALDKSHRTELARPDIVLIINQMADADIPQLFWVGYNSLVLISAHVVAKWSVTVSQAPIVNIFPRRWLDIRGVRVPDFWQAALRAVMGLVIFRPGISQTEIRWRLRSVYDRQEVNDLLHCLCRDGCLQQRLGYASGPVTYGPFDDDEENQVFWFIGEKHWYQV</sequence>
<keyword evidence="6" id="KW-0175">Coiled coil</keyword>
<dbReference type="OMA" id="CAFVWSL"/>
<reference evidence="11" key="1">
    <citation type="submission" date="2014-04" db="EMBL/GenBank/DDBJ databases">
        <title>Evolutionary Origins and Diversification of the Mycorrhizal Mutualists.</title>
        <authorList>
            <consortium name="DOE Joint Genome Institute"/>
            <consortium name="Mycorrhizal Genomics Consortium"/>
            <person name="Kohler A."/>
            <person name="Kuo A."/>
            <person name="Nagy L.G."/>
            <person name="Floudas D."/>
            <person name="Copeland A."/>
            <person name="Barry K.W."/>
            <person name="Cichocki N."/>
            <person name="Veneault-Fourrey C."/>
            <person name="LaButti K."/>
            <person name="Lindquist E.A."/>
            <person name="Lipzen A."/>
            <person name="Lundell T."/>
            <person name="Morin E."/>
            <person name="Murat C."/>
            <person name="Riley R."/>
            <person name="Ohm R."/>
            <person name="Sun H."/>
            <person name="Tunlid A."/>
            <person name="Henrissat B."/>
            <person name="Grigoriev I.V."/>
            <person name="Hibbett D.S."/>
            <person name="Martin F."/>
        </authorList>
    </citation>
    <scope>NUCLEOTIDE SEQUENCE [LARGE SCALE GENOMIC DNA]</scope>
    <source>
        <strain evidence="11">FD-334 SS-4</strain>
    </source>
</reference>
<keyword evidence="2" id="KW-0597">Phosphoprotein</keyword>
<dbReference type="InterPro" id="IPR007309">
    <property type="entry name" value="TFIIIC_Bblock-bd"/>
</dbReference>
<dbReference type="InterPro" id="IPR035625">
    <property type="entry name" value="Tfc3-like_eWH"/>
</dbReference>
<name>A0A0D2PB17_HYPSF</name>
<feature type="compositionally biased region" description="Low complexity" evidence="7">
    <location>
        <begin position="683"/>
        <end position="700"/>
    </location>
</feature>
<evidence type="ECO:0000313" key="10">
    <source>
        <dbReference type="EMBL" id="KJA25766.1"/>
    </source>
</evidence>
<evidence type="ECO:0000256" key="7">
    <source>
        <dbReference type="SAM" id="MobiDB-lite"/>
    </source>
</evidence>
<feature type="region of interest" description="Disordered" evidence="7">
    <location>
        <begin position="515"/>
        <end position="636"/>
    </location>
</feature>
<keyword evidence="5" id="KW-0539">Nucleus</keyword>
<dbReference type="GO" id="GO:0042791">
    <property type="term" value="P:5S class rRNA transcription by RNA polymerase III"/>
    <property type="evidence" value="ECO:0007669"/>
    <property type="project" value="TreeGrafter"/>
</dbReference>
<protein>
    <submittedName>
        <fullName evidence="10">Uncharacterized protein</fullName>
    </submittedName>
</protein>
<dbReference type="GO" id="GO:0003677">
    <property type="term" value="F:DNA binding"/>
    <property type="evidence" value="ECO:0007669"/>
    <property type="project" value="UniProtKB-KW"/>
</dbReference>
<feature type="domain" description="Transcription factor tau subunit sfc3/Tfc3 C-terminal" evidence="9">
    <location>
        <begin position="1465"/>
        <end position="1815"/>
    </location>
</feature>
<evidence type="ECO:0000256" key="4">
    <source>
        <dbReference type="ARBA" id="ARBA00023163"/>
    </source>
</evidence>